<dbReference type="GO" id="GO:0015031">
    <property type="term" value="P:protein transport"/>
    <property type="evidence" value="ECO:0007669"/>
    <property type="project" value="UniProtKB-UniRule"/>
</dbReference>
<evidence type="ECO:0000256" key="1">
    <source>
        <dbReference type="ARBA" id="ARBA00004255"/>
    </source>
</evidence>
<proteinExistence type="inferred from homology"/>
<keyword evidence="4 11" id="KW-0813">Transport</keyword>
<keyword evidence="7 11" id="KW-0653">Protein transport</keyword>
<dbReference type="GO" id="GO:0005198">
    <property type="term" value="F:structural molecule activity"/>
    <property type="evidence" value="ECO:0007669"/>
    <property type="project" value="UniProtKB-UniRule"/>
</dbReference>
<name>A0A0L0DLF7_THETB</name>
<dbReference type="InterPro" id="IPR006822">
    <property type="entry name" value="Coatomer_esu"/>
</dbReference>
<evidence type="ECO:0000256" key="4">
    <source>
        <dbReference type="ARBA" id="ARBA00022448"/>
    </source>
</evidence>
<keyword evidence="5 11" id="KW-0963">Cytoplasm</keyword>
<evidence type="ECO:0000256" key="5">
    <source>
        <dbReference type="ARBA" id="ARBA00022490"/>
    </source>
</evidence>
<organism evidence="12 13">
    <name type="scientific">Thecamonas trahens ATCC 50062</name>
    <dbReference type="NCBI Taxonomy" id="461836"/>
    <lineage>
        <taxon>Eukaryota</taxon>
        <taxon>Apusozoa</taxon>
        <taxon>Apusomonadida</taxon>
        <taxon>Apusomonadidae</taxon>
        <taxon>Thecamonas</taxon>
    </lineage>
</organism>
<dbReference type="SUPFAM" id="SSF48452">
    <property type="entry name" value="TPR-like"/>
    <property type="match status" value="1"/>
</dbReference>
<evidence type="ECO:0000256" key="6">
    <source>
        <dbReference type="ARBA" id="ARBA00022892"/>
    </source>
</evidence>
<accession>A0A0L0DLF7</accession>
<dbReference type="RefSeq" id="XP_013754741.1">
    <property type="nucleotide sequence ID" value="XM_013899287.1"/>
</dbReference>
<dbReference type="STRING" id="461836.A0A0L0DLF7"/>
<comment type="subcellular location">
    <subcellularLocation>
        <location evidence="2">Cytoplasmic vesicle</location>
        <location evidence="2">COPI-coated vesicle membrane</location>
        <topology evidence="2">Peripheral membrane protein</topology>
        <orientation evidence="2">Cytoplasmic side</orientation>
    </subcellularLocation>
    <subcellularLocation>
        <location evidence="1">Golgi apparatus membrane</location>
        <topology evidence="1">Peripheral membrane protein</topology>
        <orientation evidence="1">Cytoplasmic side</orientation>
    </subcellularLocation>
</comment>
<dbReference type="PANTHER" id="PTHR10805">
    <property type="entry name" value="COATOMER SUBUNIT EPSILON"/>
    <property type="match status" value="1"/>
</dbReference>
<reference evidence="12 13" key="1">
    <citation type="submission" date="2010-05" db="EMBL/GenBank/DDBJ databases">
        <title>The Genome Sequence of Thecamonas trahens ATCC 50062.</title>
        <authorList>
            <consortium name="The Broad Institute Genome Sequencing Platform"/>
            <person name="Russ C."/>
            <person name="Cuomo C."/>
            <person name="Shea T."/>
            <person name="Young S.K."/>
            <person name="Zeng Q."/>
            <person name="Koehrsen M."/>
            <person name="Haas B."/>
            <person name="Borodovsky M."/>
            <person name="Guigo R."/>
            <person name="Alvarado L."/>
            <person name="Berlin A."/>
            <person name="Bochicchio J."/>
            <person name="Borenstein D."/>
            <person name="Chapman S."/>
            <person name="Chen Z."/>
            <person name="Freedman E."/>
            <person name="Gellesch M."/>
            <person name="Goldberg J."/>
            <person name="Griggs A."/>
            <person name="Gujja S."/>
            <person name="Heilman E."/>
            <person name="Heiman D."/>
            <person name="Hepburn T."/>
            <person name="Howarth C."/>
            <person name="Jen D."/>
            <person name="Larson L."/>
            <person name="Mehta T."/>
            <person name="Park D."/>
            <person name="Pearson M."/>
            <person name="Roberts A."/>
            <person name="Saif S."/>
            <person name="Shenoy N."/>
            <person name="Sisk P."/>
            <person name="Stolte C."/>
            <person name="Sykes S."/>
            <person name="Thomson T."/>
            <person name="Walk T."/>
            <person name="White J."/>
            <person name="Yandava C."/>
            <person name="Burger G."/>
            <person name="Gray M.W."/>
            <person name="Holland P.W.H."/>
            <person name="King N."/>
            <person name="Lang F.B.F."/>
            <person name="Roger A.J."/>
            <person name="Ruiz-Trillo I."/>
            <person name="Lander E."/>
            <person name="Nusbaum C."/>
        </authorList>
    </citation>
    <scope>NUCLEOTIDE SEQUENCE [LARGE SCALE GENOMIC DNA]</scope>
    <source>
        <strain evidence="12 13">ATCC 50062</strain>
    </source>
</reference>
<evidence type="ECO:0000256" key="9">
    <source>
        <dbReference type="ARBA" id="ARBA00023136"/>
    </source>
</evidence>
<evidence type="ECO:0000256" key="8">
    <source>
        <dbReference type="ARBA" id="ARBA00023034"/>
    </source>
</evidence>
<evidence type="ECO:0000313" key="13">
    <source>
        <dbReference type="Proteomes" id="UP000054408"/>
    </source>
</evidence>
<comment type="similarity">
    <text evidence="3 11">Belongs to the COPE family.</text>
</comment>
<dbReference type="Gene3D" id="1.25.40.10">
    <property type="entry name" value="Tetratricopeptide repeat domain"/>
    <property type="match status" value="1"/>
</dbReference>
<comment type="function">
    <text evidence="11">The coatomer is a cytosolic protein complex that binds to dilysine motifs and reversibly associates with Golgi non-clathrin-coated vesicles, which further mediate biosynthetic protein transport from the ER, via the Golgi up to the trans Golgi network. The coatomer complex is required for budding from Golgi membranes, and is essential for the retrograde Golgi-to-ER transport of dilysine-tagged proteins.</text>
</comment>
<evidence type="ECO:0000256" key="3">
    <source>
        <dbReference type="ARBA" id="ARBA00008827"/>
    </source>
</evidence>
<dbReference type="PANTHER" id="PTHR10805:SF0">
    <property type="entry name" value="COATOMER SUBUNIT EPSILON"/>
    <property type="match status" value="1"/>
</dbReference>
<keyword evidence="10 11" id="KW-0968">Cytoplasmic vesicle</keyword>
<sequence>MADGVDPLFEVKNFFHLGCYQAAINAASTIAASSPDLKVEMDTYVFRAYAALDTDATALLAVRELVIGSTDEVGRATALETFRKWLGDGISAGNAMVVLGAAQLMVADGAVDEALTLLSGSTELEPMAYMVYVYLQMNQVRYAEEKVKAMVAIEEDNTLTQLAGAWVGIAKGKSALQEAYHVFQDFVDKYQPSTKLLNGVAACCMHQGNFEEAEAVLVSALELNANDADTLANLIALAQHTGKASDVIDRYMAQLAARDAAHPLLASKADLETRFAAAAAAL</sequence>
<keyword evidence="8 11" id="KW-0333">Golgi apparatus</keyword>
<evidence type="ECO:0000256" key="11">
    <source>
        <dbReference type="PIRNR" id="PIRNR016478"/>
    </source>
</evidence>
<dbReference type="PIRSF" id="PIRSF016478">
    <property type="entry name" value="Coatomer_esu"/>
    <property type="match status" value="1"/>
</dbReference>
<dbReference type="GO" id="GO:0006891">
    <property type="term" value="P:intra-Golgi vesicle-mediated transport"/>
    <property type="evidence" value="ECO:0007669"/>
    <property type="project" value="TreeGrafter"/>
</dbReference>
<dbReference type="OMA" id="MIVLSQH"/>
<dbReference type="GeneID" id="25567842"/>
<dbReference type="GO" id="GO:0006890">
    <property type="term" value="P:retrograde vesicle-mediated transport, Golgi to endoplasmic reticulum"/>
    <property type="evidence" value="ECO:0007669"/>
    <property type="project" value="UniProtKB-UniRule"/>
</dbReference>
<dbReference type="AlphaFoldDB" id="A0A0L0DLF7"/>
<evidence type="ECO:0000313" key="12">
    <source>
        <dbReference type="EMBL" id="KNC53065.1"/>
    </source>
</evidence>
<dbReference type="EMBL" id="GL349478">
    <property type="protein sequence ID" value="KNC53065.1"/>
    <property type="molecule type" value="Genomic_DNA"/>
</dbReference>
<keyword evidence="13" id="KW-1185">Reference proteome</keyword>
<evidence type="ECO:0000256" key="10">
    <source>
        <dbReference type="ARBA" id="ARBA00023329"/>
    </source>
</evidence>
<gene>
    <name evidence="12" type="ORF">AMSG_09361</name>
</gene>
<dbReference type="GO" id="GO:0030126">
    <property type="term" value="C:COPI vesicle coat"/>
    <property type="evidence" value="ECO:0007669"/>
    <property type="project" value="TreeGrafter"/>
</dbReference>
<dbReference type="Proteomes" id="UP000054408">
    <property type="component" value="Unassembled WGS sequence"/>
</dbReference>
<dbReference type="eggNOG" id="KOG3081">
    <property type="taxonomic scope" value="Eukaryota"/>
</dbReference>
<protein>
    <recommendedName>
        <fullName evidence="11">Coatomer subunit epsilon</fullName>
    </recommendedName>
</protein>
<dbReference type="Pfam" id="PF04733">
    <property type="entry name" value="Coatomer_E"/>
    <property type="match status" value="1"/>
</dbReference>
<evidence type="ECO:0000256" key="2">
    <source>
        <dbReference type="ARBA" id="ARBA00004347"/>
    </source>
</evidence>
<keyword evidence="6 11" id="KW-0931">ER-Golgi transport</keyword>
<evidence type="ECO:0000256" key="7">
    <source>
        <dbReference type="ARBA" id="ARBA00022927"/>
    </source>
</evidence>
<dbReference type="InterPro" id="IPR011990">
    <property type="entry name" value="TPR-like_helical_dom_sf"/>
</dbReference>
<dbReference type="GO" id="GO:0000139">
    <property type="term" value="C:Golgi membrane"/>
    <property type="evidence" value="ECO:0007669"/>
    <property type="project" value="UniProtKB-SubCell"/>
</dbReference>
<keyword evidence="9 11" id="KW-0472">Membrane</keyword>
<dbReference type="GO" id="GO:0006888">
    <property type="term" value="P:endoplasmic reticulum to Golgi vesicle-mediated transport"/>
    <property type="evidence" value="ECO:0007669"/>
    <property type="project" value="TreeGrafter"/>
</dbReference>
<dbReference type="OrthoDB" id="310217at2759"/>